<organism evidence="2 3">
    <name type="scientific">Hermetia illucens</name>
    <name type="common">Black soldier fly</name>
    <dbReference type="NCBI Taxonomy" id="343691"/>
    <lineage>
        <taxon>Eukaryota</taxon>
        <taxon>Metazoa</taxon>
        <taxon>Ecdysozoa</taxon>
        <taxon>Arthropoda</taxon>
        <taxon>Hexapoda</taxon>
        <taxon>Insecta</taxon>
        <taxon>Pterygota</taxon>
        <taxon>Neoptera</taxon>
        <taxon>Endopterygota</taxon>
        <taxon>Diptera</taxon>
        <taxon>Brachycera</taxon>
        <taxon>Stratiomyomorpha</taxon>
        <taxon>Stratiomyidae</taxon>
        <taxon>Hermetiinae</taxon>
        <taxon>Hermetia</taxon>
    </lineage>
</organism>
<proteinExistence type="predicted"/>
<evidence type="ECO:0008006" key="4">
    <source>
        <dbReference type="Google" id="ProtNLM"/>
    </source>
</evidence>
<gene>
    <name evidence="2" type="ORF">HERILL_LOCUS3416</name>
</gene>
<feature type="chain" id="PRO_5030722754" description="Lipoprotein" evidence="1">
    <location>
        <begin position="21"/>
        <end position="104"/>
    </location>
</feature>
<dbReference type="AlphaFoldDB" id="A0A7R8YPE9"/>
<name>A0A7R8YPE9_HERIL</name>
<sequence>MKGFIFFALVIVALYGCADAFPQNLKHSDKTVHVVGTQSDNDAAGKVIKSIPPVVVLPTFGGIGEQPEALKSDQSTQNIIKSKVGTAIAAIGGSVYYEIEGLRP</sequence>
<dbReference type="InParanoid" id="A0A7R8YPE9"/>
<feature type="signal peptide" evidence="1">
    <location>
        <begin position="1"/>
        <end position="20"/>
    </location>
</feature>
<dbReference type="Proteomes" id="UP000594454">
    <property type="component" value="Chromosome 1"/>
</dbReference>
<dbReference type="PROSITE" id="PS51257">
    <property type="entry name" value="PROKAR_LIPOPROTEIN"/>
    <property type="match status" value="1"/>
</dbReference>
<dbReference type="EMBL" id="LR899009">
    <property type="protein sequence ID" value="CAD7080251.1"/>
    <property type="molecule type" value="Genomic_DNA"/>
</dbReference>
<keyword evidence="3" id="KW-1185">Reference proteome</keyword>
<reference evidence="2 3" key="1">
    <citation type="submission" date="2020-11" db="EMBL/GenBank/DDBJ databases">
        <authorList>
            <person name="Wallbank WR R."/>
            <person name="Pardo Diaz C."/>
            <person name="Kozak K."/>
            <person name="Martin S."/>
            <person name="Jiggins C."/>
            <person name="Moest M."/>
            <person name="Warren A I."/>
            <person name="Generalovic N T."/>
            <person name="Byers J.R.P. K."/>
            <person name="Montejo-Kovacevich G."/>
            <person name="Yen C E."/>
        </authorList>
    </citation>
    <scope>NUCLEOTIDE SEQUENCE [LARGE SCALE GENOMIC DNA]</scope>
</reference>
<evidence type="ECO:0000313" key="3">
    <source>
        <dbReference type="Proteomes" id="UP000594454"/>
    </source>
</evidence>
<evidence type="ECO:0000313" key="2">
    <source>
        <dbReference type="EMBL" id="CAD7080251.1"/>
    </source>
</evidence>
<keyword evidence="1" id="KW-0732">Signal</keyword>
<protein>
    <recommendedName>
        <fullName evidence="4">Lipoprotein</fullName>
    </recommendedName>
</protein>
<evidence type="ECO:0000256" key="1">
    <source>
        <dbReference type="SAM" id="SignalP"/>
    </source>
</evidence>
<accession>A0A7R8YPE9</accession>